<keyword evidence="2" id="KW-0378">Hydrolase</keyword>
<dbReference type="PANTHER" id="PTHR10587:SF133">
    <property type="entry name" value="CHITIN DEACETYLASE 1-RELATED"/>
    <property type="match status" value="1"/>
</dbReference>
<evidence type="ECO:0000256" key="2">
    <source>
        <dbReference type="ARBA" id="ARBA00022801"/>
    </source>
</evidence>
<accession>A0ABP6QF05</accession>
<dbReference type="CDD" id="cd10917">
    <property type="entry name" value="CE4_NodB_like_6s_7s"/>
    <property type="match status" value="1"/>
</dbReference>
<organism evidence="4 5">
    <name type="scientific">Actinocorallia longicatena</name>
    <dbReference type="NCBI Taxonomy" id="111803"/>
    <lineage>
        <taxon>Bacteria</taxon>
        <taxon>Bacillati</taxon>
        <taxon>Actinomycetota</taxon>
        <taxon>Actinomycetes</taxon>
        <taxon>Streptosporangiales</taxon>
        <taxon>Thermomonosporaceae</taxon>
        <taxon>Actinocorallia</taxon>
    </lineage>
</organism>
<dbReference type="SUPFAM" id="SSF88713">
    <property type="entry name" value="Glycoside hydrolase/deacetylase"/>
    <property type="match status" value="1"/>
</dbReference>
<dbReference type="PANTHER" id="PTHR10587">
    <property type="entry name" value="GLYCOSYL TRANSFERASE-RELATED"/>
    <property type="match status" value="1"/>
</dbReference>
<dbReference type="InterPro" id="IPR050248">
    <property type="entry name" value="Polysacc_deacetylase_ArnD"/>
</dbReference>
<dbReference type="InterPro" id="IPR002509">
    <property type="entry name" value="NODB_dom"/>
</dbReference>
<evidence type="ECO:0000259" key="3">
    <source>
        <dbReference type="PROSITE" id="PS51677"/>
    </source>
</evidence>
<dbReference type="Pfam" id="PF01522">
    <property type="entry name" value="Polysacc_deac_1"/>
    <property type="match status" value="1"/>
</dbReference>
<evidence type="ECO:0000313" key="5">
    <source>
        <dbReference type="Proteomes" id="UP001501237"/>
    </source>
</evidence>
<feature type="domain" description="NodB homology" evidence="3">
    <location>
        <begin position="60"/>
        <end position="247"/>
    </location>
</feature>
<dbReference type="RefSeq" id="WP_344833350.1">
    <property type="nucleotide sequence ID" value="NZ_BAAAUV010000015.1"/>
</dbReference>
<keyword evidence="1" id="KW-0479">Metal-binding</keyword>
<gene>
    <name evidence="4" type="ORF">GCM10010468_53120</name>
</gene>
<sequence>MIRLRLMELAAGMVVLAATGSLAYNLTRPEELKDVELKATRVVDEAALASADKTNTCSKGKVILSFDDGPDAYTPQVLEVLRAYDVKAVFFALGSKAVKHPEMIKAEIADGHSVQNHSWDHPHLADLSRAQVREQIQKTQDALIEAGAPKPTYFRPPFGNISQNVVLEVNKFKPALIFDYWDIDTNDWRGRKPDDIADTVIKQLEVKPPVPEEQTVLLHDGVRNSFATVEALPKVIEGIRKKGFCTALPSAQTE</sequence>
<keyword evidence="5" id="KW-1185">Reference proteome</keyword>
<dbReference type="Proteomes" id="UP001501237">
    <property type="component" value="Unassembled WGS sequence"/>
</dbReference>
<comment type="caution">
    <text evidence="4">The sequence shown here is derived from an EMBL/GenBank/DDBJ whole genome shotgun (WGS) entry which is preliminary data.</text>
</comment>
<dbReference type="PROSITE" id="PS51677">
    <property type="entry name" value="NODB"/>
    <property type="match status" value="1"/>
</dbReference>
<dbReference type="InterPro" id="IPR011330">
    <property type="entry name" value="Glyco_hydro/deAcase_b/a-brl"/>
</dbReference>
<dbReference type="EMBL" id="BAAAUV010000015">
    <property type="protein sequence ID" value="GAA3225458.1"/>
    <property type="molecule type" value="Genomic_DNA"/>
</dbReference>
<dbReference type="Gene3D" id="3.20.20.370">
    <property type="entry name" value="Glycoside hydrolase/deacetylase"/>
    <property type="match status" value="1"/>
</dbReference>
<proteinExistence type="predicted"/>
<reference evidence="5" key="1">
    <citation type="journal article" date="2019" name="Int. J. Syst. Evol. Microbiol.">
        <title>The Global Catalogue of Microorganisms (GCM) 10K type strain sequencing project: providing services to taxonomists for standard genome sequencing and annotation.</title>
        <authorList>
            <consortium name="The Broad Institute Genomics Platform"/>
            <consortium name="The Broad Institute Genome Sequencing Center for Infectious Disease"/>
            <person name="Wu L."/>
            <person name="Ma J."/>
        </authorList>
    </citation>
    <scope>NUCLEOTIDE SEQUENCE [LARGE SCALE GENOMIC DNA]</scope>
    <source>
        <strain evidence="5">JCM 9377</strain>
    </source>
</reference>
<evidence type="ECO:0000256" key="1">
    <source>
        <dbReference type="ARBA" id="ARBA00022723"/>
    </source>
</evidence>
<evidence type="ECO:0000313" key="4">
    <source>
        <dbReference type="EMBL" id="GAA3225458.1"/>
    </source>
</evidence>
<name>A0ABP6QF05_9ACTN</name>
<protein>
    <recommendedName>
        <fullName evidence="3">NodB homology domain-containing protein</fullName>
    </recommendedName>
</protein>